<reference evidence="5 6" key="1">
    <citation type="submission" date="2020-08" db="EMBL/GenBank/DDBJ databases">
        <title>Genomic Encyclopedia of Type Strains, Phase IV (KMG-IV): sequencing the most valuable type-strain genomes for metagenomic binning, comparative biology and taxonomic classification.</title>
        <authorList>
            <person name="Goeker M."/>
        </authorList>
    </citation>
    <scope>NUCLEOTIDE SEQUENCE [LARGE SCALE GENOMIC DNA]</scope>
    <source>
        <strain evidence="5 6">YC6886</strain>
    </source>
</reference>
<evidence type="ECO:0000256" key="3">
    <source>
        <dbReference type="ARBA" id="ARBA00023163"/>
    </source>
</evidence>
<dbReference type="InterPro" id="IPR001387">
    <property type="entry name" value="Cro/C1-type_HTH"/>
</dbReference>
<dbReference type="RefSeq" id="WP_184019690.1">
    <property type="nucleotide sequence ID" value="NZ_JACHFD010000013.1"/>
</dbReference>
<dbReference type="InterPro" id="IPR047761">
    <property type="entry name" value="NadS-like"/>
</dbReference>
<dbReference type="PANTHER" id="PTHR36511:SF4">
    <property type="entry name" value="ANTITOXIN MQSA"/>
    <property type="match status" value="1"/>
</dbReference>
<dbReference type="PROSITE" id="PS50943">
    <property type="entry name" value="HTH_CROC1"/>
    <property type="match status" value="1"/>
</dbReference>
<keyword evidence="6" id="KW-1185">Reference proteome</keyword>
<evidence type="ECO:0000313" key="5">
    <source>
        <dbReference type="EMBL" id="MBB5352556.1"/>
    </source>
</evidence>
<evidence type="ECO:0000256" key="1">
    <source>
        <dbReference type="ARBA" id="ARBA00023015"/>
    </source>
</evidence>
<dbReference type="PANTHER" id="PTHR36511">
    <property type="entry name" value="MERR FAMILY BACTERIAL REGULATORY PROTEIN"/>
    <property type="match status" value="1"/>
</dbReference>
<keyword evidence="2" id="KW-0238">DNA-binding</keyword>
<feature type="domain" description="HTH cro/C1-type" evidence="4">
    <location>
        <begin position="38"/>
        <end position="72"/>
    </location>
</feature>
<protein>
    <submittedName>
        <fullName evidence="5">Putative transcriptional regulator</fullName>
    </submittedName>
</protein>
<dbReference type="NCBIfam" id="NF041265">
    <property type="entry name" value="NadS"/>
    <property type="match status" value="1"/>
</dbReference>
<organism evidence="5 6">
    <name type="scientific">Haloferula luteola</name>
    <dbReference type="NCBI Taxonomy" id="595692"/>
    <lineage>
        <taxon>Bacteria</taxon>
        <taxon>Pseudomonadati</taxon>
        <taxon>Verrucomicrobiota</taxon>
        <taxon>Verrucomicrobiia</taxon>
        <taxon>Verrucomicrobiales</taxon>
        <taxon>Verrucomicrobiaceae</taxon>
        <taxon>Haloferula</taxon>
    </lineage>
</organism>
<dbReference type="Pfam" id="PF01381">
    <property type="entry name" value="HTH_3"/>
    <property type="match status" value="1"/>
</dbReference>
<proteinExistence type="predicted"/>
<dbReference type="Proteomes" id="UP000557717">
    <property type="component" value="Unassembled WGS sequence"/>
</dbReference>
<dbReference type="InterPro" id="IPR052359">
    <property type="entry name" value="HTH-type_reg/antitoxin"/>
</dbReference>
<keyword evidence="3" id="KW-0804">Transcription</keyword>
<dbReference type="GO" id="GO:0003677">
    <property type="term" value="F:DNA binding"/>
    <property type="evidence" value="ECO:0007669"/>
    <property type="project" value="UniProtKB-KW"/>
</dbReference>
<keyword evidence="1" id="KW-0805">Transcription regulation</keyword>
<dbReference type="SUPFAM" id="SSF47413">
    <property type="entry name" value="lambda repressor-like DNA-binding domains"/>
    <property type="match status" value="1"/>
</dbReference>
<dbReference type="EMBL" id="JACHFD010000013">
    <property type="protein sequence ID" value="MBB5352556.1"/>
    <property type="molecule type" value="Genomic_DNA"/>
</dbReference>
<dbReference type="InterPro" id="IPR010982">
    <property type="entry name" value="Lambda_DNA-bd_dom_sf"/>
</dbReference>
<sequence length="96" mass="10826">MNDEDFELLCESIRQAGEIRQGKRKPSRTFKVGDPDAKAIRERLGLSQSRFAAIIGVSVRTLQNWEQGRREPEGPAKALLRVVDREPQAVLQALRA</sequence>
<name>A0A840V6A4_9BACT</name>
<accession>A0A840V6A4</accession>
<evidence type="ECO:0000259" key="4">
    <source>
        <dbReference type="PROSITE" id="PS50943"/>
    </source>
</evidence>
<dbReference type="AlphaFoldDB" id="A0A840V6A4"/>
<dbReference type="Gene3D" id="1.10.260.40">
    <property type="entry name" value="lambda repressor-like DNA-binding domains"/>
    <property type="match status" value="1"/>
</dbReference>
<evidence type="ECO:0000256" key="2">
    <source>
        <dbReference type="ARBA" id="ARBA00023125"/>
    </source>
</evidence>
<gene>
    <name evidence="5" type="ORF">HNR46_002802</name>
</gene>
<dbReference type="CDD" id="cd00093">
    <property type="entry name" value="HTH_XRE"/>
    <property type="match status" value="1"/>
</dbReference>
<comment type="caution">
    <text evidence="5">The sequence shown here is derived from an EMBL/GenBank/DDBJ whole genome shotgun (WGS) entry which is preliminary data.</text>
</comment>
<dbReference type="SMART" id="SM00530">
    <property type="entry name" value="HTH_XRE"/>
    <property type="match status" value="1"/>
</dbReference>
<evidence type="ECO:0000313" key="6">
    <source>
        <dbReference type="Proteomes" id="UP000557717"/>
    </source>
</evidence>